<proteinExistence type="predicted"/>
<name>A0A9N9AF65_FUNMO</name>
<dbReference type="InterPro" id="IPR041698">
    <property type="entry name" value="Methyltransf_25"/>
</dbReference>
<evidence type="ECO:0000313" key="2">
    <source>
        <dbReference type="EMBL" id="CAG8527384.1"/>
    </source>
</evidence>
<gene>
    <name evidence="2" type="ORF">FMOSSE_LOCUS5337</name>
</gene>
<evidence type="ECO:0000313" key="3">
    <source>
        <dbReference type="Proteomes" id="UP000789375"/>
    </source>
</evidence>
<dbReference type="CDD" id="cd02440">
    <property type="entry name" value="AdoMet_MTases"/>
    <property type="match status" value="1"/>
</dbReference>
<keyword evidence="3" id="KW-1185">Reference proteome</keyword>
<dbReference type="Pfam" id="PF13649">
    <property type="entry name" value="Methyltransf_25"/>
    <property type="match status" value="1"/>
</dbReference>
<dbReference type="EMBL" id="CAJVPP010001000">
    <property type="protein sequence ID" value="CAG8527384.1"/>
    <property type="molecule type" value="Genomic_DNA"/>
</dbReference>
<dbReference type="GO" id="GO:0008168">
    <property type="term" value="F:methyltransferase activity"/>
    <property type="evidence" value="ECO:0007669"/>
    <property type="project" value="TreeGrafter"/>
</dbReference>
<organism evidence="2 3">
    <name type="scientific">Funneliformis mosseae</name>
    <name type="common">Endomycorrhizal fungus</name>
    <name type="synonym">Glomus mosseae</name>
    <dbReference type="NCBI Taxonomy" id="27381"/>
    <lineage>
        <taxon>Eukaryota</taxon>
        <taxon>Fungi</taxon>
        <taxon>Fungi incertae sedis</taxon>
        <taxon>Mucoromycota</taxon>
        <taxon>Glomeromycotina</taxon>
        <taxon>Glomeromycetes</taxon>
        <taxon>Glomerales</taxon>
        <taxon>Glomeraceae</taxon>
        <taxon>Funneliformis</taxon>
    </lineage>
</organism>
<feature type="domain" description="Methyltransferase" evidence="1">
    <location>
        <begin position="78"/>
        <end position="169"/>
    </location>
</feature>
<evidence type="ECO:0000259" key="1">
    <source>
        <dbReference type="Pfam" id="PF13649"/>
    </source>
</evidence>
<accession>A0A9N9AF65</accession>
<dbReference type="Gene3D" id="3.40.50.150">
    <property type="entry name" value="Vaccinia Virus protein VP39"/>
    <property type="match status" value="1"/>
</dbReference>
<dbReference type="InterPro" id="IPR029063">
    <property type="entry name" value="SAM-dependent_MTases_sf"/>
</dbReference>
<sequence>MGIIICKPRIYKTDSNEESKESLMFIEPNDEPIVTNYLFPKNDDEIDRIHYQHYIYKEVWEGNFSAPVDKLLESSTKVLDVGCGPGTWTMEMGELFPEAQFVGIDFIPTYPSEIKPPNVSFEKHDILEGIPYKDNTFDYVHMRFMMFAFTPENWRTVIEELIRVCKPNGWIELMEEDLEIHGAGQKTSQLSKAIVEEMKKRGIEIVITSQISKLLDSLNPNSEIIKPCMMQLKNLKWGAKNLANAVRSNQLFKNNDGEDDDSYSKMVDEVFEECEKGETYVISHRFYMLKHDGHVS</sequence>
<dbReference type="AlphaFoldDB" id="A0A9N9AF65"/>
<dbReference type="PANTHER" id="PTHR43591:SF24">
    <property type="entry name" value="2-METHOXY-6-POLYPRENYL-1,4-BENZOQUINOL METHYLASE, MITOCHONDRIAL"/>
    <property type="match status" value="1"/>
</dbReference>
<comment type="caution">
    <text evidence="2">The sequence shown here is derived from an EMBL/GenBank/DDBJ whole genome shotgun (WGS) entry which is preliminary data.</text>
</comment>
<dbReference type="PANTHER" id="PTHR43591">
    <property type="entry name" value="METHYLTRANSFERASE"/>
    <property type="match status" value="1"/>
</dbReference>
<dbReference type="SUPFAM" id="SSF53335">
    <property type="entry name" value="S-adenosyl-L-methionine-dependent methyltransferases"/>
    <property type="match status" value="1"/>
</dbReference>
<protein>
    <submittedName>
        <fullName evidence="2">14241_t:CDS:1</fullName>
    </submittedName>
</protein>
<dbReference type="Proteomes" id="UP000789375">
    <property type="component" value="Unassembled WGS sequence"/>
</dbReference>
<reference evidence="2" key="1">
    <citation type="submission" date="2021-06" db="EMBL/GenBank/DDBJ databases">
        <authorList>
            <person name="Kallberg Y."/>
            <person name="Tangrot J."/>
            <person name="Rosling A."/>
        </authorList>
    </citation>
    <scope>NUCLEOTIDE SEQUENCE</scope>
    <source>
        <strain evidence="2">87-6 pot B 2015</strain>
    </source>
</reference>